<proteinExistence type="predicted"/>
<dbReference type="Proteomes" id="UP000465221">
    <property type="component" value="Unassembled WGS sequence"/>
</dbReference>
<dbReference type="EMBL" id="BLKC01000225">
    <property type="protein sequence ID" value="GFF59629.1"/>
    <property type="molecule type" value="Genomic_DNA"/>
</dbReference>
<evidence type="ECO:0000313" key="2">
    <source>
        <dbReference type="EMBL" id="GFF59629.1"/>
    </source>
</evidence>
<reference evidence="2 3" key="1">
    <citation type="submission" date="2020-01" db="EMBL/GenBank/DDBJ databases">
        <title>Draft genome sequence of Aspergillus udagawae IFM 46972.</title>
        <authorList>
            <person name="Takahashi H."/>
            <person name="Yaguchi T."/>
        </authorList>
    </citation>
    <scope>NUCLEOTIDE SEQUENCE [LARGE SCALE GENOMIC DNA]</scope>
    <source>
        <strain evidence="2 3">IFM 46972</strain>
    </source>
</reference>
<organism evidence="2 3">
    <name type="scientific">Aspergillus udagawae</name>
    <dbReference type="NCBI Taxonomy" id="91492"/>
    <lineage>
        <taxon>Eukaryota</taxon>
        <taxon>Fungi</taxon>
        <taxon>Dikarya</taxon>
        <taxon>Ascomycota</taxon>
        <taxon>Pezizomycotina</taxon>
        <taxon>Eurotiomycetes</taxon>
        <taxon>Eurotiomycetidae</taxon>
        <taxon>Eurotiales</taxon>
        <taxon>Aspergillaceae</taxon>
        <taxon>Aspergillus</taxon>
        <taxon>Aspergillus subgen. Fumigati</taxon>
    </lineage>
</organism>
<protein>
    <submittedName>
        <fullName evidence="2">Unnamed protein product</fullName>
    </submittedName>
</protein>
<dbReference type="InterPro" id="IPR036047">
    <property type="entry name" value="F-box-like_dom_sf"/>
</dbReference>
<dbReference type="PROSITE" id="PS50181">
    <property type="entry name" value="FBOX"/>
    <property type="match status" value="1"/>
</dbReference>
<dbReference type="AlphaFoldDB" id="A0A8H3SGL3"/>
<evidence type="ECO:0000259" key="1">
    <source>
        <dbReference type="PROSITE" id="PS50181"/>
    </source>
</evidence>
<dbReference type="Pfam" id="PF12937">
    <property type="entry name" value="F-box-like"/>
    <property type="match status" value="1"/>
</dbReference>
<evidence type="ECO:0000313" key="3">
    <source>
        <dbReference type="Proteomes" id="UP000465221"/>
    </source>
</evidence>
<gene>
    <name evidence="2" type="ORF">IFM46972_11435</name>
</gene>
<name>A0A8H3SGL3_9EURO</name>
<accession>A0A8H3SGL3</accession>
<dbReference type="InterPro" id="IPR001810">
    <property type="entry name" value="F-box_dom"/>
</dbReference>
<feature type="domain" description="F-box" evidence="1">
    <location>
        <begin position="1"/>
        <end position="52"/>
    </location>
</feature>
<sequence length="391" mass="46460">MCHLLRLPIEILVYIFELLDDLDDALHLARCCRRIYRAFNPSNTRLRIFRSIIRNADHHALEPDLFLLVGLNERFALYDESPVPRGLSYRKEFFQQHLAVRNLSAAAIWEVTSYSQARWQASEERWKGEDPLPPPVGCTCDVFQELNATERQRSYQRFYKALTAHWAMVEMLWVARVAAYHSPDLRDEAHARIWDMFTNTTRSLQEKIDIVEVVDFVWGFLARKNFHLPSFSIWLQGQSEEVVQDYRVRDETEDWQYFVQCILEFLRPPHILELLILSTWSSDHTWKVDRPTYLRRLGFFDTRDGIVEHGDQVCFEEAVFPVSIWGKDVENELRRLVQTEETVASESQSDLVSKWEWYRNVTWAQKERGQLLFRNEDPQAILNRIRDTYPD</sequence>
<comment type="caution">
    <text evidence="2">The sequence shown here is derived from an EMBL/GenBank/DDBJ whole genome shotgun (WGS) entry which is preliminary data.</text>
</comment>
<dbReference type="SUPFAM" id="SSF81383">
    <property type="entry name" value="F-box domain"/>
    <property type="match status" value="1"/>
</dbReference>